<proteinExistence type="inferred from homology"/>
<comment type="similarity">
    <text evidence="1">Belongs to the thioredoxin family.</text>
</comment>
<evidence type="ECO:0000313" key="4">
    <source>
        <dbReference type="Proteomes" id="UP000799424"/>
    </source>
</evidence>
<evidence type="ECO:0000259" key="2">
    <source>
        <dbReference type="Pfam" id="PF06110"/>
    </source>
</evidence>
<dbReference type="Proteomes" id="UP000799424">
    <property type="component" value="Unassembled WGS sequence"/>
</dbReference>
<evidence type="ECO:0000313" key="3">
    <source>
        <dbReference type="EMBL" id="KAF2824234.1"/>
    </source>
</evidence>
<dbReference type="GO" id="GO:0047134">
    <property type="term" value="F:protein-disulfide reductase [NAD(P)H] activity"/>
    <property type="evidence" value="ECO:0007669"/>
    <property type="project" value="InterPro"/>
</dbReference>
<dbReference type="InterPro" id="IPR045108">
    <property type="entry name" value="TXNDC17-like"/>
</dbReference>
<dbReference type="SUPFAM" id="SSF52833">
    <property type="entry name" value="Thioredoxin-like"/>
    <property type="match status" value="1"/>
</dbReference>
<dbReference type="InterPro" id="IPR010357">
    <property type="entry name" value="TXNDC17_dom"/>
</dbReference>
<feature type="domain" description="Thioredoxin" evidence="2">
    <location>
        <begin position="20"/>
        <end position="126"/>
    </location>
</feature>
<sequence length="129" mass="14599">MSIDDDFEVPNSAQDLPLATEPDAKFFILYIASTDPATQQPWCSDVRAALPILNQIFSAPSSPEVHYAYVGSKVEFKENPSNRFRTDWNINNIPALVRYQWVGGKVEEVGRLKEDELLDEKRVQDLIAS</sequence>
<dbReference type="GO" id="GO:0005829">
    <property type="term" value="C:cytosol"/>
    <property type="evidence" value="ECO:0007669"/>
    <property type="project" value="TreeGrafter"/>
</dbReference>
<protein>
    <recommendedName>
        <fullName evidence="2">Thioredoxin domain-containing protein</fullName>
    </recommendedName>
</protein>
<gene>
    <name evidence="3" type="ORF">CC86DRAFT_371615</name>
</gene>
<dbReference type="InterPro" id="IPR036249">
    <property type="entry name" value="Thioredoxin-like_sf"/>
</dbReference>
<dbReference type="OrthoDB" id="78947at2759"/>
<organism evidence="3 4">
    <name type="scientific">Ophiobolus disseminans</name>
    <dbReference type="NCBI Taxonomy" id="1469910"/>
    <lineage>
        <taxon>Eukaryota</taxon>
        <taxon>Fungi</taxon>
        <taxon>Dikarya</taxon>
        <taxon>Ascomycota</taxon>
        <taxon>Pezizomycotina</taxon>
        <taxon>Dothideomycetes</taxon>
        <taxon>Pleosporomycetidae</taxon>
        <taxon>Pleosporales</taxon>
        <taxon>Pleosporineae</taxon>
        <taxon>Phaeosphaeriaceae</taxon>
        <taxon>Ophiobolus</taxon>
    </lineage>
</organism>
<dbReference type="PANTHER" id="PTHR12452">
    <property type="entry name" value="42-9-9 PROTEIN-RELATED"/>
    <property type="match status" value="1"/>
</dbReference>
<reference evidence="3" key="1">
    <citation type="journal article" date="2020" name="Stud. Mycol.">
        <title>101 Dothideomycetes genomes: a test case for predicting lifestyles and emergence of pathogens.</title>
        <authorList>
            <person name="Haridas S."/>
            <person name="Albert R."/>
            <person name="Binder M."/>
            <person name="Bloem J."/>
            <person name="Labutti K."/>
            <person name="Salamov A."/>
            <person name="Andreopoulos B."/>
            <person name="Baker S."/>
            <person name="Barry K."/>
            <person name="Bills G."/>
            <person name="Bluhm B."/>
            <person name="Cannon C."/>
            <person name="Castanera R."/>
            <person name="Culley D."/>
            <person name="Daum C."/>
            <person name="Ezra D."/>
            <person name="Gonzalez J."/>
            <person name="Henrissat B."/>
            <person name="Kuo A."/>
            <person name="Liang C."/>
            <person name="Lipzen A."/>
            <person name="Lutzoni F."/>
            <person name="Magnuson J."/>
            <person name="Mondo S."/>
            <person name="Nolan M."/>
            <person name="Ohm R."/>
            <person name="Pangilinan J."/>
            <person name="Park H.-J."/>
            <person name="Ramirez L."/>
            <person name="Alfaro M."/>
            <person name="Sun H."/>
            <person name="Tritt A."/>
            <person name="Yoshinaga Y."/>
            <person name="Zwiers L.-H."/>
            <person name="Turgeon B."/>
            <person name="Goodwin S."/>
            <person name="Spatafora J."/>
            <person name="Crous P."/>
            <person name="Grigoriev I."/>
        </authorList>
    </citation>
    <scope>NUCLEOTIDE SEQUENCE</scope>
    <source>
        <strain evidence="3">CBS 113818</strain>
    </source>
</reference>
<dbReference type="PANTHER" id="PTHR12452:SF0">
    <property type="entry name" value="THIOREDOXIN DOMAIN-CONTAINING PROTEIN 17"/>
    <property type="match status" value="1"/>
</dbReference>
<dbReference type="EMBL" id="MU006230">
    <property type="protein sequence ID" value="KAF2824234.1"/>
    <property type="molecule type" value="Genomic_DNA"/>
</dbReference>
<keyword evidence="4" id="KW-1185">Reference proteome</keyword>
<dbReference type="Gene3D" id="3.40.30.10">
    <property type="entry name" value="Glutaredoxin"/>
    <property type="match status" value="1"/>
</dbReference>
<evidence type="ECO:0000256" key="1">
    <source>
        <dbReference type="ARBA" id="ARBA00008987"/>
    </source>
</evidence>
<dbReference type="Pfam" id="PF06110">
    <property type="entry name" value="TXD17-like_Trx"/>
    <property type="match status" value="1"/>
</dbReference>
<accession>A0A6A6ZUU8</accession>
<name>A0A6A6ZUU8_9PLEO</name>
<dbReference type="AlphaFoldDB" id="A0A6A6ZUU8"/>